<evidence type="ECO:0000313" key="3">
    <source>
        <dbReference type="Proteomes" id="UP000193467"/>
    </source>
</evidence>
<dbReference type="InterPro" id="IPR051681">
    <property type="entry name" value="Ser/Thr_Kinases-Pseudokinases"/>
</dbReference>
<proteinExistence type="predicted"/>
<evidence type="ECO:0000259" key="1">
    <source>
        <dbReference type="PROSITE" id="PS50011"/>
    </source>
</evidence>
<dbReference type="GO" id="GO:0005524">
    <property type="term" value="F:ATP binding"/>
    <property type="evidence" value="ECO:0007669"/>
    <property type="project" value="InterPro"/>
</dbReference>
<dbReference type="OrthoDB" id="2985259at2759"/>
<dbReference type="EMBL" id="MCGR01000047">
    <property type="protein sequence ID" value="ORY73227.1"/>
    <property type="molecule type" value="Genomic_DNA"/>
</dbReference>
<accession>A0A1Y2ENX2</accession>
<organism evidence="2 3">
    <name type="scientific">Leucosporidium creatinivorum</name>
    <dbReference type="NCBI Taxonomy" id="106004"/>
    <lineage>
        <taxon>Eukaryota</taxon>
        <taxon>Fungi</taxon>
        <taxon>Dikarya</taxon>
        <taxon>Basidiomycota</taxon>
        <taxon>Pucciniomycotina</taxon>
        <taxon>Microbotryomycetes</taxon>
        <taxon>Leucosporidiales</taxon>
        <taxon>Leucosporidium</taxon>
    </lineage>
</organism>
<dbReference type="SMART" id="SM00220">
    <property type="entry name" value="S_TKc"/>
    <property type="match status" value="1"/>
</dbReference>
<comment type="caution">
    <text evidence="2">The sequence shown here is derived from an EMBL/GenBank/DDBJ whole genome shotgun (WGS) entry which is preliminary data.</text>
</comment>
<gene>
    <name evidence="2" type="ORF">BCR35DRAFT_268938</name>
</gene>
<dbReference type="AlphaFoldDB" id="A0A1Y2ENX2"/>
<dbReference type="InParanoid" id="A0A1Y2ENX2"/>
<keyword evidence="2" id="KW-0418">Kinase</keyword>
<dbReference type="InterPro" id="IPR000719">
    <property type="entry name" value="Prot_kinase_dom"/>
</dbReference>
<keyword evidence="2" id="KW-0808">Transferase</keyword>
<sequence>MLALPQTLLEWRLYTESATPFWELLRPFFEEHGYILWHDEHGFARPRDYPDAIRAKDDYHEWADYIGPSEKTLFPARTKDRKDVMIRIISKGDQGQEHVKILKHLVEADVEKQHVLPLLELLEKDDMVFAVFPYVSVNDRTGWFGDLGEVFDFLRQVFEAFAFLHKHRIAHRDYGAGEVLVNFGGGRFALSSQMSDRSIKPWSWRKLFNVCYWITDFELSVQFDADSEPSSRLVRGIPTAAWGHTSQDYRKEVAPESLEEEPYCPFKADVFQVGFCAYEIFCRIHTAEPLRQLLWEMFHDDPSQRPSFAETLVRLEQARAELSAETLAEPVKESYCNPNASHISTEK</sequence>
<dbReference type="PANTHER" id="PTHR44329:SF289">
    <property type="entry name" value="SERINE_THREONINE-PROTEIN KINASE VIK"/>
    <property type="match status" value="1"/>
</dbReference>
<feature type="domain" description="Protein kinase" evidence="1">
    <location>
        <begin position="60"/>
        <end position="347"/>
    </location>
</feature>
<dbReference type="GO" id="GO:0004674">
    <property type="term" value="F:protein serine/threonine kinase activity"/>
    <property type="evidence" value="ECO:0007669"/>
    <property type="project" value="TreeGrafter"/>
</dbReference>
<dbReference type="STRING" id="106004.A0A1Y2ENX2"/>
<reference evidence="2 3" key="1">
    <citation type="submission" date="2016-07" db="EMBL/GenBank/DDBJ databases">
        <title>Pervasive Adenine N6-methylation of Active Genes in Fungi.</title>
        <authorList>
            <consortium name="DOE Joint Genome Institute"/>
            <person name="Mondo S.J."/>
            <person name="Dannebaum R.O."/>
            <person name="Kuo R.C."/>
            <person name="Labutti K."/>
            <person name="Haridas S."/>
            <person name="Kuo A."/>
            <person name="Salamov A."/>
            <person name="Ahrendt S.R."/>
            <person name="Lipzen A."/>
            <person name="Sullivan W."/>
            <person name="Andreopoulos W.B."/>
            <person name="Clum A."/>
            <person name="Lindquist E."/>
            <person name="Daum C."/>
            <person name="Ramamoorthy G.K."/>
            <person name="Gryganskyi A."/>
            <person name="Culley D."/>
            <person name="Magnuson J.K."/>
            <person name="James T.Y."/>
            <person name="O'Malley M.A."/>
            <person name="Stajich J.E."/>
            <person name="Spatafora J.W."/>
            <person name="Visel A."/>
            <person name="Grigoriev I.V."/>
        </authorList>
    </citation>
    <scope>NUCLEOTIDE SEQUENCE [LARGE SCALE GENOMIC DNA]</scope>
    <source>
        <strain evidence="2 3">62-1032</strain>
    </source>
</reference>
<dbReference type="PANTHER" id="PTHR44329">
    <property type="entry name" value="SERINE/THREONINE-PROTEIN KINASE TNNI3K-RELATED"/>
    <property type="match status" value="1"/>
</dbReference>
<name>A0A1Y2ENX2_9BASI</name>
<dbReference type="Proteomes" id="UP000193467">
    <property type="component" value="Unassembled WGS sequence"/>
</dbReference>
<keyword evidence="3" id="KW-1185">Reference proteome</keyword>
<evidence type="ECO:0000313" key="2">
    <source>
        <dbReference type="EMBL" id="ORY73227.1"/>
    </source>
</evidence>
<dbReference type="Pfam" id="PF07714">
    <property type="entry name" value="PK_Tyr_Ser-Thr"/>
    <property type="match status" value="1"/>
</dbReference>
<dbReference type="Gene3D" id="1.10.510.10">
    <property type="entry name" value="Transferase(Phosphotransferase) domain 1"/>
    <property type="match status" value="1"/>
</dbReference>
<dbReference type="PROSITE" id="PS50011">
    <property type="entry name" value="PROTEIN_KINASE_DOM"/>
    <property type="match status" value="1"/>
</dbReference>
<dbReference type="InterPro" id="IPR001245">
    <property type="entry name" value="Ser-Thr/Tyr_kinase_cat_dom"/>
</dbReference>
<dbReference type="SUPFAM" id="SSF56112">
    <property type="entry name" value="Protein kinase-like (PK-like)"/>
    <property type="match status" value="1"/>
</dbReference>
<protein>
    <submittedName>
        <fullName evidence="2">Kinase-like domain-containing protein</fullName>
    </submittedName>
</protein>
<dbReference type="InterPro" id="IPR011009">
    <property type="entry name" value="Kinase-like_dom_sf"/>
</dbReference>